<evidence type="ECO:0000259" key="4">
    <source>
        <dbReference type="PROSITE" id="PS50055"/>
    </source>
</evidence>
<accession>A0A0S4KLI7</accession>
<dbReference type="PROSITE" id="PS50055">
    <property type="entry name" value="TYR_PHOSPHATASE_PTP"/>
    <property type="match status" value="1"/>
</dbReference>
<dbReference type="Pfam" id="PF22785">
    <property type="entry name" value="Tc-R-P"/>
    <property type="match status" value="1"/>
</dbReference>
<dbReference type="PRINTS" id="PR00700">
    <property type="entry name" value="PRTYPHPHTASE"/>
</dbReference>
<feature type="compositionally biased region" description="Polar residues" evidence="2">
    <location>
        <begin position="1"/>
        <end position="13"/>
    </location>
</feature>
<dbReference type="GO" id="GO:0004725">
    <property type="term" value="F:protein tyrosine phosphatase activity"/>
    <property type="evidence" value="ECO:0007669"/>
    <property type="project" value="InterPro"/>
</dbReference>
<evidence type="ECO:0000256" key="2">
    <source>
        <dbReference type="SAM" id="MobiDB-lite"/>
    </source>
</evidence>
<dbReference type="OrthoDB" id="2017893at2759"/>
<reference evidence="7" key="1">
    <citation type="submission" date="2015-09" db="EMBL/GenBank/DDBJ databases">
        <authorList>
            <consortium name="Pathogen Informatics"/>
        </authorList>
    </citation>
    <scope>NUCLEOTIDE SEQUENCE [LARGE SCALE GENOMIC DNA]</scope>
    <source>
        <strain evidence="7">Lake Konstanz</strain>
    </source>
</reference>
<dbReference type="Proteomes" id="UP000051952">
    <property type="component" value="Unassembled WGS sequence"/>
</dbReference>
<evidence type="ECO:0000313" key="7">
    <source>
        <dbReference type="Proteomes" id="UP000051952"/>
    </source>
</evidence>
<dbReference type="SMART" id="SM00404">
    <property type="entry name" value="PTPc_motif"/>
    <property type="match status" value="1"/>
</dbReference>
<gene>
    <name evidence="6" type="ORF">BSAL_44245</name>
</gene>
<dbReference type="PANTHER" id="PTHR23339">
    <property type="entry name" value="TYROSINE SPECIFIC PROTEIN PHOSPHATASE AND DUAL SPECIFICITY PROTEIN PHOSPHATASE"/>
    <property type="match status" value="1"/>
</dbReference>
<proteinExistence type="predicted"/>
<dbReference type="InterPro" id="IPR020422">
    <property type="entry name" value="TYR_PHOSPHATASE_DUAL_dom"/>
</dbReference>
<evidence type="ECO:0000259" key="3">
    <source>
        <dbReference type="PROSITE" id="PS50054"/>
    </source>
</evidence>
<keyword evidence="7" id="KW-1185">Reference proteome</keyword>
<dbReference type="Gene3D" id="3.90.190.10">
    <property type="entry name" value="Protein tyrosine phosphatase superfamily"/>
    <property type="match status" value="1"/>
</dbReference>
<feature type="domain" description="Tyrosine specific protein phosphatases" evidence="5">
    <location>
        <begin position="177"/>
        <end position="245"/>
    </location>
</feature>
<dbReference type="SMART" id="SM00195">
    <property type="entry name" value="DSPc"/>
    <property type="match status" value="1"/>
</dbReference>
<sequence length="541" mass="60066">MSGTPENLPTTPTVVAPMSTTSTGSGFESEASLTGKWSRVNEAKVDSFIDRARQGIHCSLFCGGVKCKHEDWNVCKDRKNVHPAIEGLNSNWVGDEVIASQRPSTSLFLKHLLIQQFKAKAITGVFNLQEKGEHASCGPDGIYESTGYSYNGEQDLMRHGVHYYEFPWPDMTAPDNDIVLRSVQVMESHVKNSGRVLVHCHAGLGRTGLMIACFLIYSKRMTSDSAIKMVRTCRPGAVQTSAQVAFVKGFEQHLWSMQLAFRLQVSDPRVELELFMKRQREILHGEEGEQYRYVPKPLHFLLCRAISLALDDERHVRPSPIALNALESVAISAAPSREIVNKMCTELNRGNWKFSQARDANAIMFLCADWFRGMTAPVISENSIREILDFMKQYTDEERSDKLKNFICHHYSRVVRHSIGMLLSAVNLLADCASARVETRRFAFKTIAQALTHTHTAAKGSLSGCEVDIVTSFFGDWATAIGGIYFDTSVVPMHAATISKIAAASQLLVDSVSTRAGSDEPGRAIIANDLRVVEDLDMSAR</sequence>
<dbReference type="PROSITE" id="PS00383">
    <property type="entry name" value="TYR_PHOSPHATASE_1"/>
    <property type="match status" value="1"/>
</dbReference>
<keyword evidence="1" id="KW-0378">Hydrolase</keyword>
<feature type="domain" description="Tyrosine-protein phosphatase" evidence="4">
    <location>
        <begin position="161"/>
        <end position="247"/>
    </location>
</feature>
<dbReference type="InterPro" id="IPR029021">
    <property type="entry name" value="Prot-tyrosine_phosphatase-like"/>
</dbReference>
<organism evidence="6 7">
    <name type="scientific">Bodo saltans</name>
    <name type="common">Flagellated protozoan</name>
    <dbReference type="NCBI Taxonomy" id="75058"/>
    <lineage>
        <taxon>Eukaryota</taxon>
        <taxon>Discoba</taxon>
        <taxon>Euglenozoa</taxon>
        <taxon>Kinetoplastea</taxon>
        <taxon>Metakinetoplastina</taxon>
        <taxon>Eubodonida</taxon>
        <taxon>Bodonidae</taxon>
        <taxon>Bodo</taxon>
    </lineage>
</organism>
<dbReference type="OMA" id="HAFNPIK"/>
<feature type="domain" description="Tyrosine-protein phosphatase" evidence="3">
    <location>
        <begin position="89"/>
        <end position="263"/>
    </location>
</feature>
<feature type="region of interest" description="Disordered" evidence="2">
    <location>
        <begin position="1"/>
        <end position="30"/>
    </location>
</feature>
<dbReference type="InterPro" id="IPR000242">
    <property type="entry name" value="PTP_cat"/>
</dbReference>
<evidence type="ECO:0000256" key="1">
    <source>
        <dbReference type="ARBA" id="ARBA00022801"/>
    </source>
</evidence>
<name>A0A0S4KLI7_BODSA</name>
<dbReference type="SMART" id="SM00194">
    <property type="entry name" value="PTPc"/>
    <property type="match status" value="1"/>
</dbReference>
<evidence type="ECO:0000259" key="5">
    <source>
        <dbReference type="PROSITE" id="PS50056"/>
    </source>
</evidence>
<dbReference type="InterPro" id="IPR050561">
    <property type="entry name" value="PTP"/>
</dbReference>
<evidence type="ECO:0000313" key="6">
    <source>
        <dbReference type="EMBL" id="CUI15485.1"/>
    </source>
</evidence>
<dbReference type="FunFam" id="3.90.190.10:FF:000111">
    <property type="entry name" value="Putative phosphatase"/>
    <property type="match status" value="1"/>
</dbReference>
<dbReference type="PROSITE" id="PS50054">
    <property type="entry name" value="TYR_PHOSPHATASE_DUAL"/>
    <property type="match status" value="1"/>
</dbReference>
<dbReference type="InterPro" id="IPR016130">
    <property type="entry name" value="Tyr_Pase_AS"/>
</dbReference>
<dbReference type="PROSITE" id="PS50056">
    <property type="entry name" value="TYR_PHOSPHATASE_2"/>
    <property type="match status" value="1"/>
</dbReference>
<dbReference type="EMBL" id="CYKH01002183">
    <property type="protein sequence ID" value="CUI15485.1"/>
    <property type="molecule type" value="Genomic_DNA"/>
</dbReference>
<dbReference type="AlphaFoldDB" id="A0A0S4KLI7"/>
<protein>
    <submittedName>
        <fullName evidence="6">Phosphatase, putative</fullName>
    </submittedName>
</protein>
<dbReference type="VEuPathDB" id="TriTrypDB:BSAL_44245"/>
<dbReference type="SUPFAM" id="SSF52799">
    <property type="entry name" value="(Phosphotyrosine protein) phosphatases II"/>
    <property type="match status" value="1"/>
</dbReference>
<dbReference type="InterPro" id="IPR000387">
    <property type="entry name" value="Tyr_Pase_dom"/>
</dbReference>
<dbReference type="InterPro" id="IPR003595">
    <property type="entry name" value="Tyr_Pase_cat"/>
</dbReference>